<evidence type="ECO:0000256" key="4">
    <source>
        <dbReference type="ARBA" id="ARBA00022845"/>
    </source>
</evidence>
<dbReference type="GO" id="GO:0044781">
    <property type="term" value="P:bacterial-type flagellum organization"/>
    <property type="evidence" value="ECO:0007669"/>
    <property type="project" value="UniProtKB-KW"/>
</dbReference>
<keyword evidence="8" id="KW-1185">Reference proteome</keyword>
<protein>
    <recommendedName>
        <fullName evidence="6">Translational regulator CsrA</fullName>
    </recommendedName>
</protein>
<dbReference type="SUPFAM" id="SSF117130">
    <property type="entry name" value="CsrA-like"/>
    <property type="match status" value="1"/>
</dbReference>
<organism evidence="7 8">
    <name type="scientific">Velocimicrobium porci</name>
    <dbReference type="NCBI Taxonomy" id="2606634"/>
    <lineage>
        <taxon>Bacteria</taxon>
        <taxon>Bacillati</taxon>
        <taxon>Bacillota</taxon>
        <taxon>Clostridia</taxon>
        <taxon>Lachnospirales</taxon>
        <taxon>Lachnospiraceae</taxon>
        <taxon>Velocimicrobium</taxon>
    </lineage>
</organism>
<dbReference type="EMBL" id="VUMT01000010">
    <property type="protein sequence ID" value="MSS63872.1"/>
    <property type="molecule type" value="Genomic_DNA"/>
</dbReference>
<dbReference type="PANTHER" id="PTHR34984">
    <property type="entry name" value="CARBON STORAGE REGULATOR"/>
    <property type="match status" value="1"/>
</dbReference>
<dbReference type="Gene3D" id="2.60.40.4380">
    <property type="entry name" value="Translational regulator CsrA"/>
    <property type="match status" value="1"/>
</dbReference>
<dbReference type="HAMAP" id="MF_00167">
    <property type="entry name" value="CsrA"/>
    <property type="match status" value="1"/>
</dbReference>
<keyword evidence="3 6" id="KW-1005">Bacterial flagellum biogenesis</keyword>
<dbReference type="Proteomes" id="UP000482209">
    <property type="component" value="Unassembled WGS sequence"/>
</dbReference>
<name>A0A6L5XYN3_9FIRM</name>
<gene>
    <name evidence="6 7" type="primary">csrA</name>
    <name evidence="7" type="ORF">FYJ58_08275</name>
</gene>
<dbReference type="GO" id="GO:0045947">
    <property type="term" value="P:negative regulation of translational initiation"/>
    <property type="evidence" value="ECO:0007669"/>
    <property type="project" value="UniProtKB-UniRule"/>
</dbReference>
<keyword evidence="1 6" id="KW-0963">Cytoplasm</keyword>
<comment type="subcellular location">
    <subcellularLocation>
        <location evidence="6">Cytoplasm</location>
    </subcellularLocation>
</comment>
<keyword evidence="4 6" id="KW-0810">Translation regulation</keyword>
<comment type="function">
    <text evidence="6">A translational regulator that binds mRNA to regulate translation initiation and/or mRNA stability. Usually binds in the 5'-UTR at or near the Shine-Dalgarno sequence preventing ribosome-binding, thus repressing translation. Its main target seems to be the major flagellin gene, while its function is anatagonized by FliW.</text>
</comment>
<keyword evidence="5 6" id="KW-0694">RNA-binding</keyword>
<dbReference type="PANTHER" id="PTHR34984:SF1">
    <property type="entry name" value="CARBON STORAGE REGULATOR"/>
    <property type="match status" value="1"/>
</dbReference>
<keyword evidence="2 6" id="KW-0678">Repressor</keyword>
<dbReference type="Pfam" id="PF02599">
    <property type="entry name" value="CsrA"/>
    <property type="match status" value="1"/>
</dbReference>
<dbReference type="InterPro" id="IPR036107">
    <property type="entry name" value="CsrA_sf"/>
</dbReference>
<dbReference type="InterPro" id="IPR003751">
    <property type="entry name" value="CsrA"/>
</dbReference>
<evidence type="ECO:0000256" key="1">
    <source>
        <dbReference type="ARBA" id="ARBA00022490"/>
    </source>
</evidence>
<evidence type="ECO:0000256" key="2">
    <source>
        <dbReference type="ARBA" id="ARBA00022491"/>
    </source>
</evidence>
<sequence>MLALSRKVNESIILDNDIEITILEIKKEQVKIGISAPKSVPVYRKELYLQIKDSNKEAIENTADLNVMKQLFE</sequence>
<comment type="subunit">
    <text evidence="6">Homodimer; the beta-strands of each monomer intercalate to form a hydrophobic core, while the alpha-helices form wings that extend away from the core.</text>
</comment>
<evidence type="ECO:0000313" key="8">
    <source>
        <dbReference type="Proteomes" id="UP000482209"/>
    </source>
</evidence>
<dbReference type="GO" id="GO:0048027">
    <property type="term" value="F:mRNA 5'-UTR binding"/>
    <property type="evidence" value="ECO:0007669"/>
    <property type="project" value="UniProtKB-UniRule"/>
</dbReference>
<evidence type="ECO:0000256" key="3">
    <source>
        <dbReference type="ARBA" id="ARBA00022795"/>
    </source>
</evidence>
<dbReference type="GO" id="GO:0006109">
    <property type="term" value="P:regulation of carbohydrate metabolic process"/>
    <property type="evidence" value="ECO:0007669"/>
    <property type="project" value="InterPro"/>
</dbReference>
<dbReference type="FunFam" id="2.60.40.4380:FF:000002">
    <property type="entry name" value="Translational regulator CsrA"/>
    <property type="match status" value="1"/>
</dbReference>
<dbReference type="GO" id="GO:0005829">
    <property type="term" value="C:cytosol"/>
    <property type="evidence" value="ECO:0007669"/>
    <property type="project" value="TreeGrafter"/>
</dbReference>
<dbReference type="AlphaFoldDB" id="A0A6L5XYN3"/>
<dbReference type="RefSeq" id="WP_154519280.1">
    <property type="nucleotide sequence ID" value="NZ_VUMT01000010.1"/>
</dbReference>
<dbReference type="NCBIfam" id="NF002469">
    <property type="entry name" value="PRK01712.1"/>
    <property type="match status" value="1"/>
</dbReference>
<dbReference type="GO" id="GO:0006402">
    <property type="term" value="P:mRNA catabolic process"/>
    <property type="evidence" value="ECO:0007669"/>
    <property type="project" value="InterPro"/>
</dbReference>
<accession>A0A6L5XYN3</accession>
<comment type="caution">
    <text evidence="7">The sequence shown here is derived from an EMBL/GenBank/DDBJ whole genome shotgun (WGS) entry which is preliminary data.</text>
</comment>
<evidence type="ECO:0000256" key="5">
    <source>
        <dbReference type="ARBA" id="ARBA00022884"/>
    </source>
</evidence>
<evidence type="ECO:0000256" key="6">
    <source>
        <dbReference type="HAMAP-Rule" id="MF_00167"/>
    </source>
</evidence>
<comment type="similarity">
    <text evidence="6">Belongs to the CsrA/RsmA family.</text>
</comment>
<dbReference type="NCBIfam" id="TIGR00202">
    <property type="entry name" value="csrA"/>
    <property type="match status" value="1"/>
</dbReference>
<dbReference type="GO" id="GO:1902208">
    <property type="term" value="P:regulation of bacterial-type flagellum assembly"/>
    <property type="evidence" value="ECO:0007669"/>
    <property type="project" value="UniProtKB-UniRule"/>
</dbReference>
<evidence type="ECO:0000313" key="7">
    <source>
        <dbReference type="EMBL" id="MSS63872.1"/>
    </source>
</evidence>
<proteinExistence type="inferred from homology"/>
<reference evidence="7 8" key="1">
    <citation type="submission" date="2019-08" db="EMBL/GenBank/DDBJ databases">
        <title>In-depth cultivation of the pig gut microbiome towards novel bacterial diversity and tailored functional studies.</title>
        <authorList>
            <person name="Wylensek D."/>
            <person name="Hitch T.C.A."/>
            <person name="Clavel T."/>
        </authorList>
    </citation>
    <scope>NUCLEOTIDE SEQUENCE [LARGE SCALE GENOMIC DNA]</scope>
    <source>
        <strain evidence="7 8">WCA-693-APC-MOT-I</strain>
    </source>
</reference>